<evidence type="ECO:0000313" key="11">
    <source>
        <dbReference type="Proteomes" id="UP000607311"/>
    </source>
</evidence>
<dbReference type="InterPro" id="IPR001223">
    <property type="entry name" value="Glyco_hydro18_cat"/>
</dbReference>
<dbReference type="RefSeq" id="WP_093407049.1">
    <property type="nucleotide sequence ID" value="NZ_BOPD01000010.1"/>
</dbReference>
<sequence>MRSPRSRRLTAVVALTTLLVTAAPPAAANAGGKPGRSDGYHRVGYFTQWGIYGRAFPVKKLDTSGAASRLTHVNYAFGNVSEDGRCYVDGGPGEGDAWADYQRPVPAEESVDGVADTWGEPLNGNFGQLAKLKAKHPDLKVMISLGGWSWSTYFSNAARTDASRRAFVSSCIDLYLKGNLPILDGGSGGTGAAAGVFDGIDLDWEWPNWPGEPGNVIRPEDRENFTKLLAEFRRQLDAYGRQTRRHHPLTAFLPANPATMDAGYEGRKIFKYLDFATVQGYDFHGTWEAVTNQQSALRVPKGAPDDPDFSVEVAIDGWIARGAPRHKLVLGIPYYGQGWTGVTGGGNGLFQPATGPAPATHAAGFEDYKQLKNLTRDGFTVHRDLRAGHAWLFDGTTFWTYDDPVVVLQKTLYIRRAGLGGAMIWSLDGDDDHATLTRTISLGLTTR</sequence>
<dbReference type="SUPFAM" id="SSF54556">
    <property type="entry name" value="Chitinase insertion domain"/>
    <property type="match status" value="1"/>
</dbReference>
<evidence type="ECO:0000256" key="1">
    <source>
        <dbReference type="ARBA" id="ARBA00000822"/>
    </source>
</evidence>
<reference evidence="10" key="1">
    <citation type="submission" date="2021-01" db="EMBL/GenBank/DDBJ databases">
        <title>Whole genome shotgun sequence of Verrucosispora sediminis NBRC 107745.</title>
        <authorList>
            <person name="Komaki H."/>
            <person name="Tamura T."/>
        </authorList>
    </citation>
    <scope>NUCLEOTIDE SEQUENCE</scope>
    <source>
        <strain evidence="10">NBRC 107745</strain>
    </source>
</reference>
<dbReference type="PROSITE" id="PS51910">
    <property type="entry name" value="GH18_2"/>
    <property type="match status" value="1"/>
</dbReference>
<dbReference type="GO" id="GO:0008843">
    <property type="term" value="F:endochitinase activity"/>
    <property type="evidence" value="ECO:0007669"/>
    <property type="project" value="UniProtKB-EC"/>
</dbReference>
<dbReference type="Gene3D" id="3.10.50.10">
    <property type="match status" value="1"/>
</dbReference>
<keyword evidence="3 6" id="KW-0378">Hydrolase</keyword>
<name>A0A9W5UP05_9ACTN</name>
<keyword evidence="11" id="KW-1185">Reference proteome</keyword>
<feature type="signal peptide" evidence="8">
    <location>
        <begin position="1"/>
        <end position="22"/>
    </location>
</feature>
<feature type="domain" description="GH18" evidence="9">
    <location>
        <begin position="40"/>
        <end position="447"/>
    </location>
</feature>
<dbReference type="PANTHER" id="PTHR11177:SF317">
    <property type="entry name" value="CHITINASE 12-RELATED"/>
    <property type="match status" value="1"/>
</dbReference>
<keyword evidence="5 6" id="KW-0326">Glycosidase</keyword>
<evidence type="ECO:0000256" key="4">
    <source>
        <dbReference type="ARBA" id="ARBA00023024"/>
    </source>
</evidence>
<evidence type="ECO:0000256" key="6">
    <source>
        <dbReference type="RuleBase" id="RU000489"/>
    </source>
</evidence>
<dbReference type="GO" id="GO:0008061">
    <property type="term" value="F:chitin binding"/>
    <property type="evidence" value="ECO:0007669"/>
    <property type="project" value="InterPro"/>
</dbReference>
<comment type="similarity">
    <text evidence="7">Belongs to the glycosyl hydrolase 18 family.</text>
</comment>
<dbReference type="InterPro" id="IPR011583">
    <property type="entry name" value="Chitinase_II/V-like_cat"/>
</dbReference>
<keyword evidence="4" id="KW-0146">Chitin degradation</keyword>
<dbReference type="InterPro" id="IPR001579">
    <property type="entry name" value="Glyco_hydro_18_chit_AS"/>
</dbReference>
<evidence type="ECO:0000256" key="8">
    <source>
        <dbReference type="SAM" id="SignalP"/>
    </source>
</evidence>
<dbReference type="InterPro" id="IPR029070">
    <property type="entry name" value="Chitinase_insertion_sf"/>
</dbReference>
<feature type="chain" id="PRO_5040872227" description="chitinase" evidence="8">
    <location>
        <begin position="23"/>
        <end position="447"/>
    </location>
</feature>
<evidence type="ECO:0000259" key="9">
    <source>
        <dbReference type="PROSITE" id="PS51910"/>
    </source>
</evidence>
<dbReference type="Proteomes" id="UP000607311">
    <property type="component" value="Unassembled WGS sequence"/>
</dbReference>
<dbReference type="PROSITE" id="PS01095">
    <property type="entry name" value="GH18_1"/>
    <property type="match status" value="1"/>
</dbReference>
<dbReference type="SUPFAM" id="SSF51445">
    <property type="entry name" value="(Trans)glycosidases"/>
    <property type="match status" value="1"/>
</dbReference>
<dbReference type="GO" id="GO:0005975">
    <property type="term" value="P:carbohydrate metabolic process"/>
    <property type="evidence" value="ECO:0007669"/>
    <property type="project" value="InterPro"/>
</dbReference>
<dbReference type="SMART" id="SM00636">
    <property type="entry name" value="Glyco_18"/>
    <property type="match status" value="1"/>
</dbReference>
<dbReference type="CDD" id="cd06548">
    <property type="entry name" value="GH18_chitinase"/>
    <property type="match status" value="1"/>
</dbReference>
<dbReference type="Gene3D" id="3.20.20.80">
    <property type="entry name" value="Glycosidases"/>
    <property type="match status" value="1"/>
</dbReference>
<proteinExistence type="inferred from homology"/>
<keyword evidence="4" id="KW-0119">Carbohydrate metabolism</keyword>
<dbReference type="Pfam" id="PF00704">
    <property type="entry name" value="Glyco_hydro_18"/>
    <property type="match status" value="1"/>
</dbReference>
<dbReference type="EMBL" id="BOPD01000010">
    <property type="protein sequence ID" value="GIJ32562.1"/>
    <property type="molecule type" value="Genomic_DNA"/>
</dbReference>
<accession>A0A9W5UP05</accession>
<evidence type="ECO:0000256" key="7">
    <source>
        <dbReference type="RuleBase" id="RU004453"/>
    </source>
</evidence>
<organism evidence="10 11">
    <name type="scientific">Micromonospora sediminimaris</name>
    <dbReference type="NCBI Taxonomy" id="547162"/>
    <lineage>
        <taxon>Bacteria</taxon>
        <taxon>Bacillati</taxon>
        <taxon>Actinomycetota</taxon>
        <taxon>Actinomycetes</taxon>
        <taxon>Micromonosporales</taxon>
        <taxon>Micromonosporaceae</taxon>
        <taxon>Micromonospora</taxon>
    </lineage>
</organism>
<protein>
    <recommendedName>
        <fullName evidence="2">chitinase</fullName>
        <ecNumber evidence="2">3.2.1.14</ecNumber>
    </recommendedName>
</protein>
<dbReference type="AlphaFoldDB" id="A0A9W5UP05"/>
<dbReference type="InterPro" id="IPR017853">
    <property type="entry name" value="GH"/>
</dbReference>
<evidence type="ECO:0000256" key="2">
    <source>
        <dbReference type="ARBA" id="ARBA00012729"/>
    </source>
</evidence>
<keyword evidence="8" id="KW-0732">Signal</keyword>
<evidence type="ECO:0000256" key="5">
    <source>
        <dbReference type="ARBA" id="ARBA00023295"/>
    </source>
</evidence>
<dbReference type="PANTHER" id="PTHR11177">
    <property type="entry name" value="CHITINASE"/>
    <property type="match status" value="1"/>
</dbReference>
<keyword evidence="4" id="KW-0624">Polysaccharide degradation</keyword>
<dbReference type="GO" id="GO:0006032">
    <property type="term" value="P:chitin catabolic process"/>
    <property type="evidence" value="ECO:0007669"/>
    <property type="project" value="UniProtKB-KW"/>
</dbReference>
<dbReference type="EC" id="3.2.1.14" evidence="2"/>
<evidence type="ECO:0000256" key="3">
    <source>
        <dbReference type="ARBA" id="ARBA00022801"/>
    </source>
</evidence>
<dbReference type="OrthoDB" id="9775889at2"/>
<dbReference type="InterPro" id="IPR050314">
    <property type="entry name" value="Glycosyl_Hydrlase_18"/>
</dbReference>
<evidence type="ECO:0000313" key="10">
    <source>
        <dbReference type="EMBL" id="GIJ32562.1"/>
    </source>
</evidence>
<comment type="caution">
    <text evidence="10">The sequence shown here is derived from an EMBL/GenBank/DDBJ whole genome shotgun (WGS) entry which is preliminary data.</text>
</comment>
<comment type="catalytic activity">
    <reaction evidence="1">
        <text>Random endo-hydrolysis of N-acetyl-beta-D-glucosaminide (1-&gt;4)-beta-linkages in chitin and chitodextrins.</text>
        <dbReference type="EC" id="3.2.1.14"/>
    </reaction>
</comment>
<gene>
    <name evidence="10" type="ORF">Vse01_17100</name>
</gene>